<dbReference type="SUPFAM" id="SSF109854">
    <property type="entry name" value="DinB/YfiT-like putative metalloenzymes"/>
    <property type="match status" value="1"/>
</dbReference>
<dbReference type="RefSeq" id="WP_113052249.1">
    <property type="nucleotide sequence ID" value="NZ_CP175536.1"/>
</dbReference>
<evidence type="ECO:0000313" key="2">
    <source>
        <dbReference type="EMBL" id="RAW16571.1"/>
    </source>
</evidence>
<accession>A0A329QWM6</accession>
<sequence>MIKLIQDVIEDMNKQLERIEISLNRLNEEQIWTRLQPGMNSVGNYCLHLAGNEYQNLVTGIGNQPLIRERSAEFNTNSGLSREELLTKLHKVRTESIAILSSLEEEDLSREVTIPYELTDWNRMNRREDEATDAHEHKFVRSLLIKVASHYGYHTGQIVLLSKILQPSDEHLTGLYH</sequence>
<dbReference type="Gene3D" id="1.20.120.450">
    <property type="entry name" value="dinb family like domain"/>
    <property type="match status" value="1"/>
</dbReference>
<dbReference type="Pfam" id="PF07609">
    <property type="entry name" value="DUF1572"/>
    <property type="match status" value="1"/>
</dbReference>
<name>A0A329QWM6_9BACL</name>
<dbReference type="EMBL" id="QEVW01000005">
    <property type="protein sequence ID" value="RAW16571.1"/>
    <property type="molecule type" value="Genomic_DNA"/>
</dbReference>
<evidence type="ECO:0008006" key="4">
    <source>
        <dbReference type="Google" id="ProtNLM"/>
    </source>
</evidence>
<evidence type="ECO:0000256" key="1">
    <source>
        <dbReference type="SAM" id="Coils"/>
    </source>
</evidence>
<proteinExistence type="predicted"/>
<dbReference type="Proteomes" id="UP000250642">
    <property type="component" value="Unassembled WGS sequence"/>
</dbReference>
<organism evidence="2 3">
    <name type="scientific">Paenibacillus taichungensis</name>
    <dbReference type="NCBI Taxonomy" id="484184"/>
    <lineage>
        <taxon>Bacteria</taxon>
        <taxon>Bacillati</taxon>
        <taxon>Bacillota</taxon>
        <taxon>Bacilli</taxon>
        <taxon>Bacillales</taxon>
        <taxon>Paenibacillaceae</taxon>
        <taxon>Paenibacillus</taxon>
    </lineage>
</organism>
<keyword evidence="1" id="KW-0175">Coiled coil</keyword>
<feature type="coiled-coil region" evidence="1">
    <location>
        <begin position="2"/>
        <end position="29"/>
    </location>
</feature>
<comment type="caution">
    <text evidence="2">The sequence shown here is derived from an EMBL/GenBank/DDBJ whole genome shotgun (WGS) entry which is preliminary data.</text>
</comment>
<reference evidence="2 3" key="1">
    <citation type="submission" date="2018-04" db="EMBL/GenBank/DDBJ databases">
        <title>Paenibacillus taichungensis Genome sequencing and assembly.</title>
        <authorList>
            <person name="Xu J."/>
            <person name="Rensing C."/>
            <person name="Mazhar H.S."/>
        </authorList>
    </citation>
    <scope>NUCLEOTIDE SEQUENCE [LARGE SCALE GENOMIC DNA]</scope>
    <source>
        <strain evidence="2 3">NC1</strain>
    </source>
</reference>
<dbReference type="InterPro" id="IPR011466">
    <property type="entry name" value="DUF1572"/>
</dbReference>
<protein>
    <recommendedName>
        <fullName evidence="4">DUF1572 domain-containing protein</fullName>
    </recommendedName>
</protein>
<gene>
    <name evidence="2" type="ORF">DC345_05510</name>
</gene>
<evidence type="ECO:0000313" key="3">
    <source>
        <dbReference type="Proteomes" id="UP000250642"/>
    </source>
</evidence>
<dbReference type="AlphaFoldDB" id="A0A329QWM6"/>
<dbReference type="InterPro" id="IPR034660">
    <property type="entry name" value="DinB/YfiT-like"/>
</dbReference>